<name>A0A9X1VF83_9BACT</name>
<evidence type="ECO:0000256" key="1">
    <source>
        <dbReference type="ARBA" id="ARBA00022630"/>
    </source>
</evidence>
<dbReference type="InterPro" id="IPR050097">
    <property type="entry name" value="Ferredoxin-NADP_redctase_2"/>
</dbReference>
<keyword evidence="2" id="KW-0560">Oxidoreductase</keyword>
<dbReference type="Pfam" id="PF07992">
    <property type="entry name" value="Pyr_redox_2"/>
    <property type="match status" value="1"/>
</dbReference>
<dbReference type="RefSeq" id="WP_241935881.1">
    <property type="nucleotide sequence ID" value="NZ_JALBGC010000002.1"/>
</dbReference>
<dbReference type="InterPro" id="IPR036188">
    <property type="entry name" value="FAD/NAD-bd_sf"/>
</dbReference>
<dbReference type="InterPro" id="IPR023753">
    <property type="entry name" value="FAD/NAD-binding_dom"/>
</dbReference>
<dbReference type="GO" id="GO:0016491">
    <property type="term" value="F:oxidoreductase activity"/>
    <property type="evidence" value="ECO:0007669"/>
    <property type="project" value="UniProtKB-KW"/>
</dbReference>
<dbReference type="SUPFAM" id="SSF51905">
    <property type="entry name" value="FAD/NAD(P)-binding domain"/>
    <property type="match status" value="1"/>
</dbReference>
<dbReference type="PRINTS" id="PR00368">
    <property type="entry name" value="FADPNR"/>
</dbReference>
<dbReference type="EMBL" id="JALBGC010000002">
    <property type="protein sequence ID" value="MCI1187617.1"/>
    <property type="molecule type" value="Genomic_DNA"/>
</dbReference>
<gene>
    <name evidence="4" type="ORF">MON38_09310</name>
</gene>
<comment type="caution">
    <text evidence="4">The sequence shown here is derived from an EMBL/GenBank/DDBJ whole genome shotgun (WGS) entry which is preliminary data.</text>
</comment>
<organism evidence="4 5">
    <name type="scientific">Hymenobacter cyanobacteriorum</name>
    <dbReference type="NCBI Taxonomy" id="2926463"/>
    <lineage>
        <taxon>Bacteria</taxon>
        <taxon>Pseudomonadati</taxon>
        <taxon>Bacteroidota</taxon>
        <taxon>Cytophagia</taxon>
        <taxon>Cytophagales</taxon>
        <taxon>Hymenobacteraceae</taxon>
        <taxon>Hymenobacter</taxon>
    </lineage>
</organism>
<keyword evidence="1" id="KW-0285">Flavoprotein</keyword>
<proteinExistence type="predicted"/>
<evidence type="ECO:0000259" key="3">
    <source>
        <dbReference type="Pfam" id="PF07992"/>
    </source>
</evidence>
<accession>A0A9X1VF83</accession>
<evidence type="ECO:0000313" key="4">
    <source>
        <dbReference type="EMBL" id="MCI1187617.1"/>
    </source>
</evidence>
<protein>
    <submittedName>
        <fullName evidence="4">NAD(P)/FAD-dependent oxidoreductase</fullName>
    </submittedName>
</protein>
<dbReference type="AlphaFoldDB" id="A0A9X1VF83"/>
<reference evidence="4" key="1">
    <citation type="submission" date="2022-03" db="EMBL/GenBank/DDBJ databases">
        <title>Bacterial whole genome sequence for Hymenobacter sp. DH14.</title>
        <authorList>
            <person name="Le V."/>
        </authorList>
    </citation>
    <scope>NUCLEOTIDE SEQUENCE</scope>
    <source>
        <strain evidence="4">DH14</strain>
    </source>
</reference>
<dbReference type="PRINTS" id="PR00469">
    <property type="entry name" value="PNDRDTASEII"/>
</dbReference>
<sequence length="301" mass="31684">MQKFDAIIIGGSYAGLSAAMALGRSRRRVLLLDTGRPCNRQTPHSHNFLTQDGATPAALRAQAQAEVQHYPTIELRADEALTATALPGGGFRVDTAAGSSLTAQKLLLATGVVDLLPALPGFAECWGISVLHCPYCHGYEVADQRLGVIGNGDMGFAFARLIHNWSRQLTLFTDGPSTLTADQQQTLARHGVAIEETPLAGIAHVQGQLQAVQLADGTARPLDAVFARVPFEQAGTLARQLGCALTDMGHVQVDDFQRTSVAGVFAAGDATTPFRAVSAAVAAGGKAGALINMELIEENFE</sequence>
<feature type="domain" description="FAD/NAD(P)-binding" evidence="3">
    <location>
        <begin position="5"/>
        <end position="284"/>
    </location>
</feature>
<keyword evidence="5" id="KW-1185">Reference proteome</keyword>
<evidence type="ECO:0000256" key="2">
    <source>
        <dbReference type="ARBA" id="ARBA00023002"/>
    </source>
</evidence>
<dbReference type="Proteomes" id="UP001139193">
    <property type="component" value="Unassembled WGS sequence"/>
</dbReference>
<dbReference type="Gene3D" id="3.50.50.60">
    <property type="entry name" value="FAD/NAD(P)-binding domain"/>
    <property type="match status" value="2"/>
</dbReference>
<dbReference type="PANTHER" id="PTHR48105">
    <property type="entry name" value="THIOREDOXIN REDUCTASE 1-RELATED-RELATED"/>
    <property type="match status" value="1"/>
</dbReference>
<evidence type="ECO:0000313" key="5">
    <source>
        <dbReference type="Proteomes" id="UP001139193"/>
    </source>
</evidence>